<dbReference type="InterPro" id="IPR019775">
    <property type="entry name" value="WD40_repeat_CS"/>
</dbReference>
<dbReference type="SMART" id="SM00320">
    <property type="entry name" value="WD40"/>
    <property type="match status" value="7"/>
</dbReference>
<comment type="caution">
    <text evidence="7">The sequence shown here is derived from an EMBL/GenBank/DDBJ whole genome shotgun (WGS) entry which is preliminary data.</text>
</comment>
<dbReference type="InterPro" id="IPR015943">
    <property type="entry name" value="WD40/YVTN_repeat-like_dom_sf"/>
</dbReference>
<dbReference type="GO" id="GO:0006357">
    <property type="term" value="P:regulation of transcription by RNA polymerase II"/>
    <property type="evidence" value="ECO:0007669"/>
    <property type="project" value="TreeGrafter"/>
</dbReference>
<keyword evidence="4" id="KW-0539">Nucleus</keyword>
<evidence type="ECO:0000256" key="6">
    <source>
        <dbReference type="SAM" id="MobiDB-lite"/>
    </source>
</evidence>
<sequence>MAPSRSPPLPPDTPNFSTHDPLSPFPPDEPGGITLSSIEVNLLIYSYLLESNFHHTAFSLLHESGLPHTSLWQHYNPSSSTFPYPSHPPLSSHSNPNHPSSIHNHPSSIHNPHTQTNNPHAHHTQANTPGTNIQMEKNSKSHRPQSTKSPLSATFGTERNKISRGELIRWLWKGIRLEYITRHLINDSSKYGPCPSPFHLLIPHHCPIDYPSSRLNPLEPNSPNQKINKLPPKQVISFDIEVDHVENQDQDRDRGQEHGTETEQGKERVETYERETTQSRGGQEKGKRKATRASTERNRSISPVKGREKKKARISTGSLTEDKTRKIEDISRPSSANSISISGSGSNITTKFDIDTQQDNSNKSVNVTNRGRTTTTTIGGKGKKKSDFLQVPKTKRSVSVTSTSKLSVVSNMEVDPKRIRSEDLAVFTQHRDQVSCLAWNPTIMDDVATGSSDGTARIWHLTSNEGDLKKGDEGVYESEMGDGKGKGKALRLEKPEKDKVLVVTHKSVESSKRAVTAVAWHPSGSLWATGCDDSVVRIYTPSGQITAILNYGRGKVNALRFSPGGSMILAAKDDYTIACFDVAGGLKCSFEAHSKEVNDIDWLDDSVFASGANDHTAFVFRVGDRRPKFTFKGHTDDVTRVRWAPGDVGGESSGKIGSGASRLLATCSDDGSIMIWRLPYYPEPGAKSDSRSLSPQKAREGEDDYFAQGDACVSRIMVIDESENKRMNTLEWGKIGDRVVVAAGGQDSLVRVFDPLTSECIYTLPGLESGTGSIAFAPSGFGSFLAGGGWDGELMIWDLATGKVIKEYEVEEDWGDQNRRTKPLIMTMSWRDDGQQLAVGTHNKKLITAYVGDLSTSQEAMQKEGSTKGEDVLME</sequence>
<dbReference type="EMBL" id="SDIL01000091">
    <property type="protein sequence ID" value="RXK36630.1"/>
    <property type="molecule type" value="Genomic_DNA"/>
</dbReference>
<dbReference type="Gene3D" id="2.130.10.10">
    <property type="entry name" value="YVTN repeat-like/Quinoprotein amine dehydrogenase"/>
    <property type="match status" value="1"/>
</dbReference>
<evidence type="ECO:0008006" key="9">
    <source>
        <dbReference type="Google" id="ProtNLM"/>
    </source>
</evidence>
<evidence type="ECO:0000256" key="3">
    <source>
        <dbReference type="ARBA" id="ARBA00022737"/>
    </source>
</evidence>
<dbReference type="InterPro" id="IPR045183">
    <property type="entry name" value="Ebi-like"/>
</dbReference>
<evidence type="ECO:0000256" key="1">
    <source>
        <dbReference type="ARBA" id="ARBA00004123"/>
    </source>
</evidence>
<protein>
    <recommendedName>
        <fullName evidence="9">LisH domain-containing protein</fullName>
    </recommendedName>
</protein>
<organism evidence="7 8">
    <name type="scientific">Tremella mesenterica</name>
    <name type="common">Jelly fungus</name>
    <dbReference type="NCBI Taxonomy" id="5217"/>
    <lineage>
        <taxon>Eukaryota</taxon>
        <taxon>Fungi</taxon>
        <taxon>Dikarya</taxon>
        <taxon>Basidiomycota</taxon>
        <taxon>Agaricomycotina</taxon>
        <taxon>Tremellomycetes</taxon>
        <taxon>Tremellales</taxon>
        <taxon>Tremellaceae</taxon>
        <taxon>Tremella</taxon>
    </lineage>
</organism>
<evidence type="ECO:0000313" key="8">
    <source>
        <dbReference type="Proteomes" id="UP000289152"/>
    </source>
</evidence>
<dbReference type="Gene3D" id="1.20.960.30">
    <property type="match status" value="1"/>
</dbReference>
<dbReference type="SMART" id="SM00667">
    <property type="entry name" value="LisH"/>
    <property type="match status" value="1"/>
</dbReference>
<feature type="region of interest" description="Disordered" evidence="6">
    <location>
        <begin position="1"/>
        <end position="30"/>
    </location>
</feature>
<feature type="compositionally biased region" description="Polar residues" evidence="6">
    <location>
        <begin position="114"/>
        <end position="136"/>
    </location>
</feature>
<dbReference type="InParanoid" id="A0A4V1M3E9"/>
<feature type="compositionally biased region" description="Pro residues" evidence="6">
    <location>
        <begin position="1"/>
        <end position="13"/>
    </location>
</feature>
<dbReference type="Proteomes" id="UP000289152">
    <property type="component" value="Unassembled WGS sequence"/>
</dbReference>
<dbReference type="InterPro" id="IPR006594">
    <property type="entry name" value="LisH"/>
</dbReference>
<dbReference type="InterPro" id="IPR001680">
    <property type="entry name" value="WD40_rpt"/>
</dbReference>
<accession>A0A4V1M3E9</accession>
<evidence type="ECO:0000256" key="2">
    <source>
        <dbReference type="ARBA" id="ARBA00022574"/>
    </source>
</evidence>
<dbReference type="Pfam" id="PF00400">
    <property type="entry name" value="WD40"/>
    <property type="match status" value="6"/>
</dbReference>
<comment type="subcellular location">
    <subcellularLocation>
        <location evidence="1">Nucleus</location>
    </subcellularLocation>
</comment>
<dbReference type="STRING" id="5217.A0A4V1M3E9"/>
<dbReference type="InterPro" id="IPR036322">
    <property type="entry name" value="WD40_repeat_dom_sf"/>
</dbReference>
<dbReference type="CDD" id="cd00200">
    <property type="entry name" value="WD40"/>
    <property type="match status" value="1"/>
</dbReference>
<feature type="compositionally biased region" description="Polar residues" evidence="6">
    <location>
        <begin position="146"/>
        <end position="157"/>
    </location>
</feature>
<feature type="region of interest" description="Disordered" evidence="6">
    <location>
        <begin position="82"/>
        <end position="157"/>
    </location>
</feature>
<feature type="repeat" description="WD" evidence="5">
    <location>
        <begin position="427"/>
        <end position="469"/>
    </location>
</feature>
<dbReference type="PANTHER" id="PTHR22846:SF2">
    <property type="entry name" value="F-BOX-LIKE_WD REPEAT-CONTAINING PROTEIN EBI"/>
    <property type="match status" value="1"/>
</dbReference>
<evidence type="ECO:0000256" key="4">
    <source>
        <dbReference type="ARBA" id="ARBA00023242"/>
    </source>
</evidence>
<dbReference type="PROSITE" id="PS50896">
    <property type="entry name" value="LISH"/>
    <property type="match status" value="1"/>
</dbReference>
<dbReference type="OrthoDB" id="1367865at2759"/>
<dbReference type="AlphaFoldDB" id="A0A4V1M3E9"/>
<keyword evidence="2 5" id="KW-0853">WD repeat</keyword>
<feature type="region of interest" description="Disordered" evidence="6">
    <location>
        <begin position="247"/>
        <end position="320"/>
    </location>
</feature>
<dbReference type="PANTHER" id="PTHR22846">
    <property type="entry name" value="WD40 REPEAT PROTEIN"/>
    <property type="match status" value="1"/>
</dbReference>
<keyword evidence="3" id="KW-0677">Repeat</keyword>
<dbReference type="GO" id="GO:0003714">
    <property type="term" value="F:transcription corepressor activity"/>
    <property type="evidence" value="ECO:0007669"/>
    <property type="project" value="InterPro"/>
</dbReference>
<dbReference type="PROSITE" id="PS00678">
    <property type="entry name" value="WD_REPEATS_1"/>
    <property type="match status" value="1"/>
</dbReference>
<keyword evidence="8" id="KW-1185">Reference proteome</keyword>
<dbReference type="SUPFAM" id="SSF50978">
    <property type="entry name" value="WD40 repeat-like"/>
    <property type="match status" value="1"/>
</dbReference>
<name>A0A4V1M3E9_TREME</name>
<feature type="compositionally biased region" description="Basic and acidic residues" evidence="6">
    <location>
        <begin position="247"/>
        <end position="285"/>
    </location>
</feature>
<feature type="compositionally biased region" description="Low complexity" evidence="6">
    <location>
        <begin position="89"/>
        <end position="113"/>
    </location>
</feature>
<feature type="region of interest" description="Disordered" evidence="6">
    <location>
        <begin position="359"/>
        <end position="386"/>
    </location>
</feature>
<evidence type="ECO:0000256" key="5">
    <source>
        <dbReference type="PROSITE-ProRule" id="PRU00221"/>
    </source>
</evidence>
<dbReference type="PROSITE" id="PS50082">
    <property type="entry name" value="WD_REPEATS_2"/>
    <property type="match status" value="3"/>
</dbReference>
<feature type="repeat" description="WD" evidence="5">
    <location>
        <begin position="508"/>
        <end position="539"/>
    </location>
</feature>
<dbReference type="VEuPathDB" id="FungiDB:TREMEDRAFT_45563"/>
<reference evidence="7 8" key="1">
    <citation type="submission" date="2016-06" db="EMBL/GenBank/DDBJ databases">
        <title>Evolution of pathogenesis and genome organization in the Tremellales.</title>
        <authorList>
            <person name="Cuomo C."/>
            <person name="Litvintseva A."/>
            <person name="Heitman J."/>
            <person name="Chen Y."/>
            <person name="Sun S."/>
            <person name="Springer D."/>
            <person name="Dromer F."/>
            <person name="Young S."/>
            <person name="Zeng Q."/>
            <person name="Chapman S."/>
            <person name="Gujja S."/>
            <person name="Saif S."/>
            <person name="Birren B."/>
        </authorList>
    </citation>
    <scope>NUCLEOTIDE SEQUENCE [LARGE SCALE GENOMIC DNA]</scope>
    <source>
        <strain evidence="7 8">ATCC 28783</strain>
    </source>
</reference>
<proteinExistence type="predicted"/>
<feature type="compositionally biased region" description="Low complexity" evidence="6">
    <location>
        <begin position="368"/>
        <end position="378"/>
    </location>
</feature>
<evidence type="ECO:0000313" key="7">
    <source>
        <dbReference type="EMBL" id="RXK36630.1"/>
    </source>
</evidence>
<gene>
    <name evidence="7" type="ORF">M231_06093</name>
</gene>
<dbReference type="Pfam" id="PF08513">
    <property type="entry name" value="LisH"/>
    <property type="match status" value="1"/>
</dbReference>
<dbReference type="GO" id="GO:0034967">
    <property type="term" value="C:Set3 complex"/>
    <property type="evidence" value="ECO:0007669"/>
    <property type="project" value="TreeGrafter"/>
</dbReference>
<feature type="repeat" description="WD" evidence="5">
    <location>
        <begin position="764"/>
        <end position="807"/>
    </location>
</feature>
<dbReference type="PROSITE" id="PS50294">
    <property type="entry name" value="WD_REPEATS_REGION"/>
    <property type="match status" value="1"/>
</dbReference>